<dbReference type="OrthoDB" id="3025131at2759"/>
<evidence type="ECO:0000313" key="3">
    <source>
        <dbReference type="EMBL" id="PPQ87552.1"/>
    </source>
</evidence>
<proteinExistence type="predicted"/>
<evidence type="ECO:0008006" key="5">
    <source>
        <dbReference type="Google" id="ProtNLM"/>
    </source>
</evidence>
<evidence type="ECO:0000259" key="2">
    <source>
        <dbReference type="Pfam" id="PF18721"/>
    </source>
</evidence>
<comment type="caution">
    <text evidence="3">The sequence shown here is derived from an EMBL/GenBank/DDBJ whole genome shotgun (WGS) entry which is preliminary data.</text>
</comment>
<organism evidence="3 4">
    <name type="scientific">Gymnopilus dilepis</name>
    <dbReference type="NCBI Taxonomy" id="231916"/>
    <lineage>
        <taxon>Eukaryota</taxon>
        <taxon>Fungi</taxon>
        <taxon>Dikarya</taxon>
        <taxon>Basidiomycota</taxon>
        <taxon>Agaricomycotina</taxon>
        <taxon>Agaricomycetes</taxon>
        <taxon>Agaricomycetidae</taxon>
        <taxon>Agaricales</taxon>
        <taxon>Agaricineae</taxon>
        <taxon>Hymenogastraceae</taxon>
        <taxon>Gymnopilus</taxon>
    </lineage>
</organism>
<dbReference type="STRING" id="231916.A0A409X9X3"/>
<dbReference type="InParanoid" id="A0A409X9X3"/>
<name>A0A409X9X3_9AGAR</name>
<evidence type="ECO:0000259" key="1">
    <source>
        <dbReference type="Pfam" id="PF18718"/>
    </source>
</evidence>
<feature type="domain" description="CxC5 like cysteine cluster associated with KDZ" evidence="1">
    <location>
        <begin position="90"/>
        <end position="195"/>
    </location>
</feature>
<feature type="domain" description="CxC6 like cysteine cluster associated with KDZ" evidence="2">
    <location>
        <begin position="315"/>
        <end position="378"/>
    </location>
</feature>
<accession>A0A409X9X3</accession>
<dbReference type="Pfam" id="PF18718">
    <property type="entry name" value="CxC5"/>
    <property type="match status" value="1"/>
</dbReference>
<feature type="non-terminal residue" evidence="3">
    <location>
        <position position="406"/>
    </location>
</feature>
<evidence type="ECO:0000313" key="4">
    <source>
        <dbReference type="Proteomes" id="UP000284706"/>
    </source>
</evidence>
<keyword evidence="4" id="KW-1185">Reference proteome</keyword>
<protein>
    <recommendedName>
        <fullName evidence="5">CxC5 like cysteine cluster associated with KDZ domain-containing protein</fullName>
    </recommendedName>
</protein>
<dbReference type="InterPro" id="IPR040898">
    <property type="entry name" value="CxC6"/>
</dbReference>
<reference evidence="3 4" key="1">
    <citation type="journal article" date="2018" name="Evol. Lett.">
        <title>Horizontal gene cluster transfer increased hallucinogenic mushroom diversity.</title>
        <authorList>
            <person name="Reynolds H.T."/>
            <person name="Vijayakumar V."/>
            <person name="Gluck-Thaler E."/>
            <person name="Korotkin H.B."/>
            <person name="Matheny P.B."/>
            <person name="Slot J.C."/>
        </authorList>
    </citation>
    <scope>NUCLEOTIDE SEQUENCE [LARGE SCALE GENOMIC DNA]</scope>
    <source>
        <strain evidence="3 4">SRW20</strain>
    </source>
</reference>
<sequence>MQKDVSLPPKHPPPSSLRLFASLFQVTPATISSLWNLLRFEVWSSPKASTAASEAEVKAYNKVALDLGTCEFLSHSFRSLFDILRPSLLTSYPPTRVCMSKDCTAHRASDTTRTLTDPRTHKARLFTLREGALPIYTTSLYCRACHRRYHRSYSVQNVNISQHCFISSDLLEFSAVSKTQEVLSLTNCSRKYSRSIGLLNASVLNNLTAHMDTFQAYLSSKTNFHWQSSMQLLQTDVLNGFFLYSLLLDHAEQRSTRVLDHNAPSQKDRLQPVLQARNARMEGFGLEEYTHACNLCYIVFLDDEGNLVKIQAAACNGHTTGHPCCAVHGCKEPLLTLRQRFCATHTYLNNICAVTDCQLPIESRHLTCGSPDHRVLENAYFQQGKALSRLRKCLNNTPGHSQGKDS</sequence>
<dbReference type="Proteomes" id="UP000284706">
    <property type="component" value="Unassembled WGS sequence"/>
</dbReference>
<dbReference type="AlphaFoldDB" id="A0A409X9X3"/>
<dbReference type="InterPro" id="IPR041539">
    <property type="entry name" value="CxC5"/>
</dbReference>
<dbReference type="Pfam" id="PF18721">
    <property type="entry name" value="CxC6"/>
    <property type="match status" value="1"/>
</dbReference>
<dbReference type="EMBL" id="NHYE01003829">
    <property type="protein sequence ID" value="PPQ87552.1"/>
    <property type="molecule type" value="Genomic_DNA"/>
</dbReference>
<gene>
    <name evidence="3" type="ORF">CVT26_010631</name>
</gene>